<dbReference type="OrthoDB" id="1055148at2759"/>
<dbReference type="InterPro" id="IPR002401">
    <property type="entry name" value="Cyt_P450_E_grp-I"/>
</dbReference>
<evidence type="ECO:0000256" key="17">
    <source>
        <dbReference type="PIRSR" id="PIRSR602401-1"/>
    </source>
</evidence>
<keyword evidence="3 17" id="KW-0349">Heme</keyword>
<feature type="binding site" description="axial binding residue" evidence="17">
    <location>
        <position position="453"/>
    </location>
    <ligand>
        <name>heme</name>
        <dbReference type="ChEBI" id="CHEBI:30413"/>
    </ligand>
    <ligandPart>
        <name>Fe</name>
        <dbReference type="ChEBI" id="CHEBI:18248"/>
    </ligandPart>
</feature>
<keyword evidence="9 18" id="KW-0503">Monooxygenase</keyword>
<dbReference type="GO" id="GO:0016020">
    <property type="term" value="C:membrane"/>
    <property type="evidence" value="ECO:0007669"/>
    <property type="project" value="UniProtKB-SubCell"/>
</dbReference>
<evidence type="ECO:0000256" key="12">
    <source>
        <dbReference type="ARBA" id="ARBA00050930"/>
    </source>
</evidence>
<evidence type="ECO:0000256" key="14">
    <source>
        <dbReference type="ARBA" id="ARBA00052049"/>
    </source>
</evidence>
<organism evidence="20 21">
    <name type="scientific">Phtheirospermum japonicum</name>
    <dbReference type="NCBI Taxonomy" id="374723"/>
    <lineage>
        <taxon>Eukaryota</taxon>
        <taxon>Viridiplantae</taxon>
        <taxon>Streptophyta</taxon>
        <taxon>Embryophyta</taxon>
        <taxon>Tracheophyta</taxon>
        <taxon>Spermatophyta</taxon>
        <taxon>Magnoliopsida</taxon>
        <taxon>eudicotyledons</taxon>
        <taxon>Gunneridae</taxon>
        <taxon>Pentapetalae</taxon>
        <taxon>asterids</taxon>
        <taxon>lamiids</taxon>
        <taxon>Lamiales</taxon>
        <taxon>Orobanchaceae</taxon>
        <taxon>Orobanchaceae incertae sedis</taxon>
        <taxon>Phtheirospermum</taxon>
    </lineage>
</organism>
<keyword evidence="8 17" id="KW-0408">Iron</keyword>
<evidence type="ECO:0000256" key="2">
    <source>
        <dbReference type="ARBA" id="ARBA00004167"/>
    </source>
</evidence>
<dbReference type="AlphaFoldDB" id="A0A830CJW1"/>
<evidence type="ECO:0000313" key="21">
    <source>
        <dbReference type="Proteomes" id="UP000653305"/>
    </source>
</evidence>
<comment type="pathway">
    <text evidence="11">Flavonoid metabolism.</text>
</comment>
<dbReference type="InterPro" id="IPR001128">
    <property type="entry name" value="Cyt_P450"/>
</dbReference>
<evidence type="ECO:0000256" key="15">
    <source>
        <dbReference type="ARBA" id="ARBA00052216"/>
    </source>
</evidence>
<dbReference type="PROSITE" id="PS00086">
    <property type="entry name" value="CYTOCHROME_P450"/>
    <property type="match status" value="1"/>
</dbReference>
<evidence type="ECO:0000256" key="11">
    <source>
        <dbReference type="ARBA" id="ARBA00034479"/>
    </source>
</evidence>
<sequence length="515" mass="57995">MNFLSYLLSLSIPLLALLTLLHNLLLKPKQNSPPQPSGAWPIIGHLHILGRQQIPVHRVLASLADKYGPVFAIRLGVHTTLVISSSEAVKECFTTNDKILNRRPASTAGQYLGYNYAGFGFTQGPFWREVRKLVLQELLSARRLETLKNVRETEIQSSIAGLYQLVIRDKSPGKGVIISKWAEELTLNVIMKMITGKRYTDGPEGVGKGRSFREVVKEFMFISGQFVLSDSIPFGPLRWIDYQGHIKSMKRISEELSIISDKWIDQHIGKTESRDEQDFIDVMLSAIDDKVTSFGHSRETIIKATILNLILAGSDTTSIHLTWLLSLLLNHPHVMQHAQHEIDTKVGKARWVQESDISNLVYLQAIVKETLRLFPPGPLSVPHEATQDCRVIGYHVPKGTRILVNVWKLHRDPRTWPEPEKFMPERFLTSHAEVDFNGHCHEFIPFGSGRRSCPGITFATQVTHLALARLLQGFELRTYSDGPVDMTEGMGITLPKANPLEVVITPRLADGLYEN</sequence>
<dbReference type="FunFam" id="1.10.630.10:FF:000026">
    <property type="entry name" value="Cytochrome P450 82C4"/>
    <property type="match status" value="1"/>
</dbReference>
<dbReference type="PANTHER" id="PTHR47947:SF1">
    <property type="entry name" value="CYTOCHROME P450 82E3"/>
    <property type="match status" value="1"/>
</dbReference>
<evidence type="ECO:0000256" key="13">
    <source>
        <dbReference type="ARBA" id="ARBA00051691"/>
    </source>
</evidence>
<protein>
    <recommendedName>
        <fullName evidence="16">Flavonoid-6-hydroxylase</fullName>
    </recommendedName>
</protein>
<comment type="caution">
    <text evidence="20">The sequence shown here is derived from an EMBL/GenBank/DDBJ whole genome shotgun (WGS) entry which is preliminary data.</text>
</comment>
<keyword evidence="19" id="KW-0732">Signal</keyword>
<keyword evidence="6" id="KW-1133">Transmembrane helix</keyword>
<dbReference type="Gene3D" id="1.10.630.10">
    <property type="entry name" value="Cytochrome P450"/>
    <property type="match status" value="1"/>
</dbReference>
<keyword evidence="5 17" id="KW-0479">Metal-binding</keyword>
<keyword evidence="10" id="KW-0472">Membrane</keyword>
<dbReference type="PANTHER" id="PTHR47947">
    <property type="entry name" value="CYTOCHROME P450 82C3-RELATED"/>
    <property type="match status" value="1"/>
</dbReference>
<keyword evidence="7 18" id="KW-0560">Oxidoreductase</keyword>
<proteinExistence type="inferred from homology"/>
<accession>A0A830CJW1</accession>
<evidence type="ECO:0000256" key="4">
    <source>
        <dbReference type="ARBA" id="ARBA00022692"/>
    </source>
</evidence>
<evidence type="ECO:0000256" key="1">
    <source>
        <dbReference type="ARBA" id="ARBA00001971"/>
    </source>
</evidence>
<evidence type="ECO:0000256" key="7">
    <source>
        <dbReference type="ARBA" id="ARBA00023002"/>
    </source>
</evidence>
<evidence type="ECO:0000256" key="16">
    <source>
        <dbReference type="ARBA" id="ARBA00067499"/>
    </source>
</evidence>
<gene>
    <name evidence="20" type="ORF">PHJA_002155100</name>
</gene>
<keyword evidence="21" id="KW-1185">Reference proteome</keyword>
<dbReference type="Proteomes" id="UP000653305">
    <property type="component" value="Unassembled WGS sequence"/>
</dbReference>
<dbReference type="EMBL" id="BMAC01000610">
    <property type="protein sequence ID" value="GFQ00111.1"/>
    <property type="molecule type" value="Genomic_DNA"/>
</dbReference>
<evidence type="ECO:0000256" key="9">
    <source>
        <dbReference type="ARBA" id="ARBA00023033"/>
    </source>
</evidence>
<feature type="signal peptide" evidence="19">
    <location>
        <begin position="1"/>
        <end position="16"/>
    </location>
</feature>
<keyword evidence="4" id="KW-0812">Transmembrane</keyword>
<dbReference type="GO" id="GO:0005506">
    <property type="term" value="F:iron ion binding"/>
    <property type="evidence" value="ECO:0007669"/>
    <property type="project" value="InterPro"/>
</dbReference>
<evidence type="ECO:0000256" key="5">
    <source>
        <dbReference type="ARBA" id="ARBA00022723"/>
    </source>
</evidence>
<comment type="similarity">
    <text evidence="18">Belongs to the cytochrome P450 family.</text>
</comment>
<dbReference type="PRINTS" id="PR00463">
    <property type="entry name" value="EP450I"/>
</dbReference>
<name>A0A830CJW1_9LAMI</name>
<comment type="cofactor">
    <cofactor evidence="1 17">
        <name>heme</name>
        <dbReference type="ChEBI" id="CHEBI:30413"/>
    </cofactor>
</comment>
<dbReference type="PRINTS" id="PR00385">
    <property type="entry name" value="P450"/>
</dbReference>
<comment type="subcellular location">
    <subcellularLocation>
        <location evidence="2">Membrane</location>
        <topology evidence="2">Single-pass membrane protein</topology>
    </subcellularLocation>
</comment>
<evidence type="ECO:0000256" key="19">
    <source>
        <dbReference type="SAM" id="SignalP"/>
    </source>
</evidence>
<feature type="chain" id="PRO_5032936581" description="Flavonoid-6-hydroxylase" evidence="19">
    <location>
        <begin position="17"/>
        <end position="515"/>
    </location>
</feature>
<evidence type="ECO:0000313" key="20">
    <source>
        <dbReference type="EMBL" id="GFQ00111.1"/>
    </source>
</evidence>
<evidence type="ECO:0000256" key="3">
    <source>
        <dbReference type="ARBA" id="ARBA00022617"/>
    </source>
</evidence>
<comment type="catalytic activity">
    <reaction evidence="13">
        <text>genkwanin + reduced [NADPH--hemoprotein reductase] + O2 = scutellarein 7-methyl ether + oxidized [NADPH--hemoprotein reductase] + H2O</text>
        <dbReference type="Rhea" id="RHEA:73427"/>
        <dbReference type="Rhea" id="RHEA-COMP:11964"/>
        <dbReference type="Rhea" id="RHEA-COMP:11965"/>
        <dbReference type="ChEBI" id="CHEBI:15377"/>
        <dbReference type="ChEBI" id="CHEBI:15379"/>
        <dbReference type="ChEBI" id="CHEBI:57618"/>
        <dbReference type="ChEBI" id="CHEBI:58210"/>
        <dbReference type="ChEBI" id="CHEBI:192700"/>
        <dbReference type="ChEBI" id="CHEBI:192701"/>
    </reaction>
    <physiologicalReaction direction="left-to-right" evidence="13">
        <dbReference type="Rhea" id="RHEA:73428"/>
    </physiologicalReaction>
</comment>
<dbReference type="GO" id="GO:0004497">
    <property type="term" value="F:monooxygenase activity"/>
    <property type="evidence" value="ECO:0007669"/>
    <property type="project" value="UniProtKB-KW"/>
</dbReference>
<evidence type="ECO:0000256" key="6">
    <source>
        <dbReference type="ARBA" id="ARBA00022989"/>
    </source>
</evidence>
<comment type="catalytic activity">
    <reaction evidence="14">
        <text>(2S)-naringenin 4',7-dimethyl ether + reduced [NADPH--hemoprotein reductase] + O2 = (2S)-carthamidin-4',7-dimethyl ether + oxidized [NADPH--hemoprotein reductase] + H2O + H(+)</text>
        <dbReference type="Rhea" id="RHEA:73439"/>
        <dbReference type="Rhea" id="RHEA-COMP:11964"/>
        <dbReference type="Rhea" id="RHEA-COMP:11965"/>
        <dbReference type="ChEBI" id="CHEBI:15377"/>
        <dbReference type="ChEBI" id="CHEBI:15378"/>
        <dbReference type="ChEBI" id="CHEBI:15379"/>
        <dbReference type="ChEBI" id="CHEBI:57618"/>
        <dbReference type="ChEBI" id="CHEBI:58210"/>
        <dbReference type="ChEBI" id="CHEBI:192816"/>
        <dbReference type="ChEBI" id="CHEBI:192817"/>
    </reaction>
    <physiologicalReaction direction="left-to-right" evidence="14">
        <dbReference type="Rhea" id="RHEA:73440"/>
    </physiologicalReaction>
</comment>
<dbReference type="SUPFAM" id="SSF48264">
    <property type="entry name" value="Cytochrome P450"/>
    <property type="match status" value="1"/>
</dbReference>
<evidence type="ECO:0000256" key="8">
    <source>
        <dbReference type="ARBA" id="ARBA00023004"/>
    </source>
</evidence>
<dbReference type="InterPro" id="IPR050651">
    <property type="entry name" value="Plant_Cytochrome_P450_Monoox"/>
</dbReference>
<dbReference type="InterPro" id="IPR017972">
    <property type="entry name" value="Cyt_P450_CS"/>
</dbReference>
<reference evidence="20" key="1">
    <citation type="submission" date="2020-07" db="EMBL/GenBank/DDBJ databases">
        <title>Ethylene signaling mediates host invasion by parasitic plants.</title>
        <authorList>
            <person name="Yoshida S."/>
        </authorList>
    </citation>
    <scope>NUCLEOTIDE SEQUENCE</scope>
    <source>
        <strain evidence="20">Okayama</strain>
    </source>
</reference>
<dbReference type="InterPro" id="IPR036396">
    <property type="entry name" value="Cyt_P450_sf"/>
</dbReference>
<dbReference type="GO" id="GO:0016705">
    <property type="term" value="F:oxidoreductase activity, acting on paired donors, with incorporation or reduction of molecular oxygen"/>
    <property type="evidence" value="ECO:0007669"/>
    <property type="project" value="InterPro"/>
</dbReference>
<comment type="catalytic activity">
    <reaction evidence="12">
        <text>(2S)-sakuranetin + reduced [NADPH--hemoprotein reductase] + O2 = (2S)-7-methylcarthamidin + oxidized [NADPH--hemoprotein reductase] + H2O + H(+)</text>
        <dbReference type="Rhea" id="RHEA:73431"/>
        <dbReference type="Rhea" id="RHEA-COMP:11964"/>
        <dbReference type="Rhea" id="RHEA-COMP:11965"/>
        <dbReference type="ChEBI" id="CHEBI:15377"/>
        <dbReference type="ChEBI" id="CHEBI:15378"/>
        <dbReference type="ChEBI" id="CHEBI:15379"/>
        <dbReference type="ChEBI" id="CHEBI:28927"/>
        <dbReference type="ChEBI" id="CHEBI:57618"/>
        <dbReference type="ChEBI" id="CHEBI:58210"/>
        <dbReference type="ChEBI" id="CHEBI:192815"/>
    </reaction>
    <physiologicalReaction direction="left-to-right" evidence="12">
        <dbReference type="Rhea" id="RHEA:73432"/>
    </physiologicalReaction>
</comment>
<evidence type="ECO:0000256" key="10">
    <source>
        <dbReference type="ARBA" id="ARBA00023136"/>
    </source>
</evidence>
<evidence type="ECO:0000256" key="18">
    <source>
        <dbReference type="RuleBase" id="RU000461"/>
    </source>
</evidence>
<dbReference type="Pfam" id="PF00067">
    <property type="entry name" value="p450"/>
    <property type="match status" value="1"/>
</dbReference>
<comment type="catalytic activity">
    <reaction evidence="15">
        <text>apigenin 4',7-dimethyl ether + reduced [NADPH--hemoprotein reductase] + O2 = ladanein + oxidized [NADPH--hemoprotein reductase] + H2O + H(+)</text>
        <dbReference type="Rhea" id="RHEA:73435"/>
        <dbReference type="Rhea" id="RHEA-COMP:11964"/>
        <dbReference type="Rhea" id="RHEA-COMP:11965"/>
        <dbReference type="ChEBI" id="CHEBI:2769"/>
        <dbReference type="ChEBI" id="CHEBI:15377"/>
        <dbReference type="ChEBI" id="CHEBI:15378"/>
        <dbReference type="ChEBI" id="CHEBI:15379"/>
        <dbReference type="ChEBI" id="CHEBI:57618"/>
        <dbReference type="ChEBI" id="CHEBI:58210"/>
        <dbReference type="ChEBI" id="CHEBI:192702"/>
    </reaction>
    <physiologicalReaction direction="left-to-right" evidence="15">
        <dbReference type="Rhea" id="RHEA:73436"/>
    </physiologicalReaction>
</comment>
<dbReference type="GO" id="GO:0020037">
    <property type="term" value="F:heme binding"/>
    <property type="evidence" value="ECO:0007669"/>
    <property type="project" value="InterPro"/>
</dbReference>